<dbReference type="InterPro" id="IPR038577">
    <property type="entry name" value="GT10-like_C_sf"/>
</dbReference>
<comment type="subcellular location">
    <subcellularLocation>
        <location evidence="5">Golgi apparatus</location>
        <location evidence="5">Golgi stack membrane</location>
        <topology evidence="5">Single-pass type II membrane protein</topology>
    </subcellularLocation>
</comment>
<dbReference type="Gene3D" id="3.40.50.11660">
    <property type="entry name" value="Glycosyl transferase family 10, C-terminal domain"/>
    <property type="match status" value="1"/>
</dbReference>
<protein>
    <recommendedName>
        <fullName evidence="5">Fucosyltransferase</fullName>
        <ecNumber evidence="5">2.4.1.-</ecNumber>
    </recommendedName>
</protein>
<dbReference type="GO" id="GO:0032580">
    <property type="term" value="C:Golgi cisterna membrane"/>
    <property type="evidence" value="ECO:0007669"/>
    <property type="project" value="UniProtKB-SubCell"/>
</dbReference>
<evidence type="ECO:0000313" key="8">
    <source>
        <dbReference type="Proteomes" id="UP000230750"/>
    </source>
</evidence>
<keyword evidence="3 5" id="KW-0328">Glycosyltransferase</keyword>
<dbReference type="UniPathway" id="UPA00378"/>
<feature type="domain" description="Fucosyltransferase C-terminal" evidence="6">
    <location>
        <begin position="39"/>
        <end position="212"/>
    </location>
</feature>
<keyword evidence="5" id="KW-0812">Transmembrane</keyword>
<evidence type="ECO:0000256" key="3">
    <source>
        <dbReference type="ARBA" id="ARBA00022676"/>
    </source>
</evidence>
<dbReference type="EC" id="2.4.1.-" evidence="5"/>
<comment type="similarity">
    <text evidence="2 5">Belongs to the glycosyltransferase 10 family.</text>
</comment>
<evidence type="ECO:0000313" key="7">
    <source>
        <dbReference type="EMBL" id="PIK59183.1"/>
    </source>
</evidence>
<dbReference type="InterPro" id="IPR001503">
    <property type="entry name" value="Glyco_trans_10"/>
</dbReference>
<evidence type="ECO:0000256" key="4">
    <source>
        <dbReference type="ARBA" id="ARBA00022679"/>
    </source>
</evidence>
<evidence type="ECO:0000256" key="1">
    <source>
        <dbReference type="ARBA" id="ARBA00004922"/>
    </source>
</evidence>
<organism evidence="7 8">
    <name type="scientific">Stichopus japonicus</name>
    <name type="common">Sea cucumber</name>
    <dbReference type="NCBI Taxonomy" id="307972"/>
    <lineage>
        <taxon>Eukaryota</taxon>
        <taxon>Metazoa</taxon>
        <taxon>Echinodermata</taxon>
        <taxon>Eleutherozoa</taxon>
        <taxon>Echinozoa</taxon>
        <taxon>Holothuroidea</taxon>
        <taxon>Aspidochirotacea</taxon>
        <taxon>Aspidochirotida</taxon>
        <taxon>Stichopodidae</taxon>
        <taxon>Apostichopus</taxon>
    </lineage>
</organism>
<dbReference type="Proteomes" id="UP000230750">
    <property type="component" value="Unassembled WGS sequence"/>
</dbReference>
<comment type="caution">
    <text evidence="7">The sequence shown here is derived from an EMBL/GenBank/DDBJ whole genome shotgun (WGS) entry which is preliminary data.</text>
</comment>
<keyword evidence="5" id="KW-0333">Golgi apparatus</keyword>
<evidence type="ECO:0000256" key="2">
    <source>
        <dbReference type="ARBA" id="ARBA00008919"/>
    </source>
</evidence>
<keyword evidence="8" id="KW-1185">Reference proteome</keyword>
<dbReference type="OrthoDB" id="427096at2759"/>
<dbReference type="EMBL" id="MRZV01000090">
    <property type="protein sequence ID" value="PIK59183.1"/>
    <property type="molecule type" value="Genomic_DNA"/>
</dbReference>
<dbReference type="PANTHER" id="PTHR11929">
    <property type="entry name" value="ALPHA- 1,3 -FUCOSYLTRANSFERASE"/>
    <property type="match status" value="1"/>
</dbReference>
<dbReference type="Pfam" id="PF00852">
    <property type="entry name" value="Glyco_transf_10"/>
    <property type="match status" value="1"/>
</dbReference>
<gene>
    <name evidence="7" type="ORF">BSL78_03880</name>
</gene>
<dbReference type="FunFam" id="3.40.50.11660:FF:000010">
    <property type="entry name" value="Uncharacterized protein"/>
    <property type="match status" value="1"/>
</dbReference>
<keyword evidence="4 5" id="KW-0808">Transferase</keyword>
<keyword evidence="5" id="KW-0472">Membrane</keyword>
<dbReference type="GO" id="GO:0046920">
    <property type="term" value="F:alpha-(1-&gt;3)-fucosyltransferase activity"/>
    <property type="evidence" value="ECO:0007669"/>
    <property type="project" value="TreeGrafter"/>
</dbReference>
<dbReference type="SUPFAM" id="SSF53756">
    <property type="entry name" value="UDP-Glycosyltransferase/glycogen phosphorylase"/>
    <property type="match status" value="1"/>
</dbReference>
<evidence type="ECO:0000256" key="5">
    <source>
        <dbReference type="RuleBase" id="RU003832"/>
    </source>
</evidence>
<proteinExistence type="inferred from homology"/>
<comment type="pathway">
    <text evidence="1">Protein modification; protein glycosylation.</text>
</comment>
<dbReference type="STRING" id="307972.A0A2G8LG05"/>
<name>A0A2G8LG05_STIJA</name>
<evidence type="ECO:0000259" key="6">
    <source>
        <dbReference type="Pfam" id="PF00852"/>
    </source>
</evidence>
<dbReference type="InterPro" id="IPR055270">
    <property type="entry name" value="Glyco_tran_10_C"/>
</dbReference>
<dbReference type="PANTHER" id="PTHR11929:SF145">
    <property type="entry name" value="ALPHA-(1,3)-FUCOSYLTRANSFERASE FUT-1"/>
    <property type="match status" value="1"/>
</dbReference>
<sequence length="243" mass="28573">MAYNWSMTFHTDSEVTIPYGRYFGNSPEIPQSDNRYWASGKTRLVAWMASNCGVTSWGRTKFVLDLQKYVQVDTYGACGKLKCPRNSEACDRILSSHKFYLSLENSECEDYITEKFWDIGLRKDMVPIVYGTTRRDYEKVAPPYSFIHISDYKNMSDLADYIKYLDKNDTAYNEYFEWKKKGSVESYNQCQAHTAQDFFCGIVKKLEEIDERVFKTGQTQPEIMDINNWWRASCHHRKTIWSP</sequence>
<dbReference type="AlphaFoldDB" id="A0A2G8LG05"/>
<accession>A0A2G8LG05</accession>
<reference evidence="7 8" key="1">
    <citation type="journal article" date="2017" name="PLoS Biol.">
        <title>The sea cucumber genome provides insights into morphological evolution and visceral regeneration.</title>
        <authorList>
            <person name="Zhang X."/>
            <person name="Sun L."/>
            <person name="Yuan J."/>
            <person name="Sun Y."/>
            <person name="Gao Y."/>
            <person name="Zhang L."/>
            <person name="Li S."/>
            <person name="Dai H."/>
            <person name="Hamel J.F."/>
            <person name="Liu C."/>
            <person name="Yu Y."/>
            <person name="Liu S."/>
            <person name="Lin W."/>
            <person name="Guo K."/>
            <person name="Jin S."/>
            <person name="Xu P."/>
            <person name="Storey K.B."/>
            <person name="Huan P."/>
            <person name="Zhang T."/>
            <person name="Zhou Y."/>
            <person name="Zhang J."/>
            <person name="Lin C."/>
            <person name="Li X."/>
            <person name="Xing L."/>
            <person name="Huo D."/>
            <person name="Sun M."/>
            <person name="Wang L."/>
            <person name="Mercier A."/>
            <person name="Li F."/>
            <person name="Yang H."/>
            <person name="Xiang J."/>
        </authorList>
    </citation>
    <scope>NUCLEOTIDE SEQUENCE [LARGE SCALE GENOMIC DNA]</scope>
    <source>
        <strain evidence="7">Shaxun</strain>
        <tissue evidence="7">Muscle</tissue>
    </source>
</reference>